<dbReference type="InterPro" id="IPR036047">
    <property type="entry name" value="F-box-like_dom_sf"/>
</dbReference>
<dbReference type="SUPFAM" id="SSF52047">
    <property type="entry name" value="RNI-like"/>
    <property type="match status" value="1"/>
</dbReference>
<dbReference type="CTD" id="108710601"/>
<dbReference type="KEGG" id="xla:108710601"/>
<dbReference type="GeneID" id="108710601"/>
<keyword evidence="1" id="KW-0833">Ubl conjugation pathway</keyword>
<dbReference type="RefSeq" id="XP_018107207.1">
    <property type="nucleotide sequence ID" value="XM_018251718.2"/>
</dbReference>
<dbReference type="AGR" id="Xenbase:XB-GENE-17345922"/>
<name>A0A1L8H024_XENLA</name>
<dbReference type="InterPro" id="IPR057207">
    <property type="entry name" value="FBXL15_LRR"/>
</dbReference>
<dbReference type="OrthoDB" id="549243at2759"/>
<evidence type="ECO:0000256" key="1">
    <source>
        <dbReference type="ARBA" id="ARBA00022786"/>
    </source>
</evidence>
<evidence type="ECO:0000313" key="5">
    <source>
        <dbReference type="Xenbase" id="XB-GENE-17345922"/>
    </source>
</evidence>
<accession>A0A1L8H024</accession>
<dbReference type="STRING" id="8355.A0A1L8H024"/>
<dbReference type="PANTHER" id="PTHR13382">
    <property type="entry name" value="MITOCHONDRIAL ATP SYNTHASE COUPLING FACTOR B"/>
    <property type="match status" value="1"/>
</dbReference>
<dbReference type="Proteomes" id="UP000186698">
    <property type="component" value="Chromosome 3L"/>
</dbReference>
<dbReference type="AlphaFoldDB" id="A0A1L8H024"/>
<keyword evidence="3" id="KW-1185">Reference proteome</keyword>
<reference evidence="4" key="1">
    <citation type="submission" date="2025-08" db="UniProtKB">
        <authorList>
            <consortium name="RefSeq"/>
        </authorList>
    </citation>
    <scope>IDENTIFICATION</scope>
    <source>
        <strain evidence="4">J_2021</strain>
        <tissue evidence="4">Erythrocytes</tissue>
    </source>
</reference>
<dbReference type="SMART" id="SM00367">
    <property type="entry name" value="LRR_CC"/>
    <property type="match status" value="3"/>
</dbReference>
<dbReference type="InterPro" id="IPR050648">
    <property type="entry name" value="F-box_LRR-repeat"/>
</dbReference>
<dbReference type="Xenbase" id="XB-GENE-17345922">
    <property type="gene designation" value="fbxl22.L"/>
</dbReference>
<feature type="domain" description="F-box/LRR-repeat protein 15-like leucin rich repeat" evidence="2">
    <location>
        <begin position="93"/>
        <end position="188"/>
    </location>
</feature>
<gene>
    <name evidence="4 5" type="primary">fbxl22.L</name>
</gene>
<dbReference type="PaxDb" id="8355-A0A1L8H024"/>
<proteinExistence type="predicted"/>
<dbReference type="GO" id="GO:0005737">
    <property type="term" value="C:cytoplasm"/>
    <property type="evidence" value="ECO:0007669"/>
    <property type="project" value="TreeGrafter"/>
</dbReference>
<sequence length="232" mass="26749">MMHITQLYPECLLYLFFFLDKHSRRCLAQTCHRLMQVYREPSLWPVLHFTCPAELNKKNFILGAALRSLSICWYSSRVKVCNIEDWWKTALQKSMCSQHQNIVSDFLLAVSERCPNLQSLTLSGCAHVNDDILIEILTCCSNLRSLKLENCSGVSDKMLAMIPVLACHLNTLHVNFCRNITKEGLYFLQQFCPGLTLQADRSAGMVADRIPEEKILLQRTVRKLILRRDKLV</sequence>
<evidence type="ECO:0000313" key="3">
    <source>
        <dbReference type="Proteomes" id="UP000186698"/>
    </source>
</evidence>
<evidence type="ECO:0000259" key="2">
    <source>
        <dbReference type="Pfam" id="PF25372"/>
    </source>
</evidence>
<evidence type="ECO:0000313" key="4">
    <source>
        <dbReference type="RefSeq" id="XP_018107207.1"/>
    </source>
</evidence>
<organism evidence="3 4">
    <name type="scientific">Xenopus laevis</name>
    <name type="common">African clawed frog</name>
    <dbReference type="NCBI Taxonomy" id="8355"/>
    <lineage>
        <taxon>Eukaryota</taxon>
        <taxon>Metazoa</taxon>
        <taxon>Chordata</taxon>
        <taxon>Craniata</taxon>
        <taxon>Vertebrata</taxon>
        <taxon>Euteleostomi</taxon>
        <taxon>Amphibia</taxon>
        <taxon>Batrachia</taxon>
        <taxon>Anura</taxon>
        <taxon>Pipoidea</taxon>
        <taxon>Pipidae</taxon>
        <taxon>Xenopodinae</taxon>
        <taxon>Xenopus</taxon>
        <taxon>Xenopus</taxon>
    </lineage>
</organism>
<dbReference type="Pfam" id="PF25372">
    <property type="entry name" value="DUF7885"/>
    <property type="match status" value="1"/>
</dbReference>
<dbReference type="InterPro" id="IPR006553">
    <property type="entry name" value="Leu-rich_rpt_Cys-con_subtyp"/>
</dbReference>
<dbReference type="OMA" id="CAHVNDD"/>
<dbReference type="InterPro" id="IPR032675">
    <property type="entry name" value="LRR_dom_sf"/>
</dbReference>
<dbReference type="Gene3D" id="3.80.10.10">
    <property type="entry name" value="Ribonuclease Inhibitor"/>
    <property type="match status" value="1"/>
</dbReference>
<protein>
    <submittedName>
        <fullName evidence="4">F-box and leucine-rich protein 22</fullName>
    </submittedName>
</protein>
<dbReference type="Bgee" id="108710601">
    <property type="expression patterns" value="Expressed in muscle tissue and 3 other cell types or tissues"/>
</dbReference>
<dbReference type="SUPFAM" id="SSF81383">
    <property type="entry name" value="F-box domain"/>
    <property type="match status" value="1"/>
</dbReference>